<dbReference type="RefSeq" id="WP_186283016.1">
    <property type="nucleotide sequence ID" value="NZ_JACMSF010000015.1"/>
</dbReference>
<protein>
    <submittedName>
        <fullName evidence="1">Uncharacterized protein</fullName>
    </submittedName>
</protein>
<dbReference type="EMBL" id="JACMSF010000015">
    <property type="protein sequence ID" value="MBC2903127.1"/>
    <property type="molecule type" value="Genomic_DNA"/>
</dbReference>
<organism evidence="1 2">
    <name type="scientific">Streptomyces cupreus</name>
    <dbReference type="NCBI Taxonomy" id="2759956"/>
    <lineage>
        <taxon>Bacteria</taxon>
        <taxon>Bacillati</taxon>
        <taxon>Actinomycetota</taxon>
        <taxon>Actinomycetes</taxon>
        <taxon>Kitasatosporales</taxon>
        <taxon>Streptomycetaceae</taxon>
        <taxon>Streptomyces</taxon>
    </lineage>
</organism>
<evidence type="ECO:0000313" key="1">
    <source>
        <dbReference type="EMBL" id="MBC2903127.1"/>
    </source>
</evidence>
<comment type="caution">
    <text evidence="1">The sequence shown here is derived from an EMBL/GenBank/DDBJ whole genome shotgun (WGS) entry which is preliminary data.</text>
</comment>
<gene>
    <name evidence="1" type="ORF">H4N64_16225</name>
</gene>
<sequence length="88" mass="9608">MDTNDLQNLAGHLEERGLQVVVNEAEMRMHVTNPLNSRLTEEIVAVADQYVTGFDYEIGVQGAEQECADRIARLLAVGPADAQRATPA</sequence>
<proteinExistence type="predicted"/>
<name>A0A7X1M9I4_9ACTN</name>
<evidence type="ECO:0000313" key="2">
    <source>
        <dbReference type="Proteomes" id="UP000584670"/>
    </source>
</evidence>
<accession>A0A7X1M9I4</accession>
<dbReference type="AlphaFoldDB" id="A0A7X1M9I4"/>
<reference evidence="1 2" key="1">
    <citation type="submission" date="2020-08" db="EMBL/GenBank/DDBJ databases">
        <title>Streptomyces sp. PSKA01 genome sequencing and assembly.</title>
        <authorList>
            <person name="Mandal S."/>
            <person name="Maiti P.K."/>
            <person name="Das P."/>
        </authorList>
    </citation>
    <scope>NUCLEOTIDE SEQUENCE [LARGE SCALE GENOMIC DNA]</scope>
    <source>
        <strain evidence="1 2">PSKA01</strain>
    </source>
</reference>
<keyword evidence="2" id="KW-1185">Reference proteome</keyword>
<dbReference type="Proteomes" id="UP000584670">
    <property type="component" value="Unassembled WGS sequence"/>
</dbReference>